<dbReference type="AlphaFoldDB" id="A0AAV3SCT2"/>
<gene>
    <name evidence="1" type="ORF">GCM10008985_03340</name>
    <name evidence="2" type="ORF">MUK72_11110</name>
</gene>
<dbReference type="Pfam" id="PF19113">
    <property type="entry name" value="DUF5799"/>
    <property type="match status" value="1"/>
</dbReference>
<organism evidence="1 4">
    <name type="scientific">Halococcus dombrowskii</name>
    <dbReference type="NCBI Taxonomy" id="179637"/>
    <lineage>
        <taxon>Archaea</taxon>
        <taxon>Methanobacteriati</taxon>
        <taxon>Methanobacteriota</taxon>
        <taxon>Stenosarchaea group</taxon>
        <taxon>Halobacteria</taxon>
        <taxon>Halobacteriales</taxon>
        <taxon>Halococcaceae</taxon>
        <taxon>Halococcus</taxon>
    </lineage>
</organism>
<dbReference type="RefSeq" id="WP_244700476.1">
    <property type="nucleotide sequence ID" value="NZ_BAAADN010000002.1"/>
</dbReference>
<accession>A0AAV3SCT2</accession>
<dbReference type="EMBL" id="BAAADN010000002">
    <property type="protein sequence ID" value="GAA0450997.1"/>
    <property type="molecule type" value="Genomic_DNA"/>
</dbReference>
<sequence>MSTRAWQDRIVGDRMTVDQEFTDAIESSQFSRQQWGLIMTAVEFDIENPDDESAALVADTEKLPHVMDELDDIDARTPMAASDDSGGGILDSISGLFGGGGDDHDEQLAAAERLADRYAEQLQTHLEEQGKWDEIRAAARD</sequence>
<dbReference type="GeneID" id="71762404"/>
<name>A0AAV3SCT2_HALDO</name>
<reference evidence="1" key="3">
    <citation type="submission" date="2023-12" db="EMBL/GenBank/DDBJ databases">
        <authorList>
            <person name="Sun Q."/>
            <person name="Inoue M."/>
        </authorList>
    </citation>
    <scope>NUCLEOTIDE SEQUENCE</scope>
    <source>
        <strain evidence="1">JCM 12289</strain>
    </source>
</reference>
<reference evidence="2" key="2">
    <citation type="submission" date="2022-04" db="EMBL/GenBank/DDBJ databases">
        <title>Sequencing and genomic assembly of Halococcus dombrowskii.</title>
        <authorList>
            <person name="Lim S.W."/>
            <person name="MacLea K.S."/>
        </authorList>
    </citation>
    <scope>NUCLEOTIDE SEQUENCE</scope>
    <source>
        <strain evidence="2">H4</strain>
    </source>
</reference>
<dbReference type="InterPro" id="IPR043821">
    <property type="entry name" value="DUF5799"/>
</dbReference>
<dbReference type="KEGG" id="hdo:MUK72_11110"/>
<dbReference type="Proteomes" id="UP000830542">
    <property type="component" value="Chromosome"/>
</dbReference>
<keyword evidence="3" id="KW-1185">Reference proteome</keyword>
<dbReference type="EMBL" id="CP095005">
    <property type="protein sequence ID" value="UOO94511.1"/>
    <property type="molecule type" value="Genomic_DNA"/>
</dbReference>
<evidence type="ECO:0000313" key="1">
    <source>
        <dbReference type="EMBL" id="GAA0450997.1"/>
    </source>
</evidence>
<evidence type="ECO:0000313" key="3">
    <source>
        <dbReference type="Proteomes" id="UP000830542"/>
    </source>
</evidence>
<reference evidence="1" key="1">
    <citation type="journal article" date="2014" name="Int. J. Syst. Evol. Microbiol.">
        <title>Complete genome sequence of Corynebacterium casei LMG S-19264T (=DSM 44701T), isolated from a smear-ripened cheese.</title>
        <authorList>
            <consortium name="US DOE Joint Genome Institute (JGI-PGF)"/>
            <person name="Walter F."/>
            <person name="Albersmeier A."/>
            <person name="Kalinowski J."/>
            <person name="Ruckert C."/>
        </authorList>
    </citation>
    <scope>NUCLEOTIDE SEQUENCE</scope>
    <source>
        <strain evidence="1">JCM 12289</strain>
    </source>
</reference>
<protein>
    <submittedName>
        <fullName evidence="1">DUF5799 family protein</fullName>
    </submittedName>
</protein>
<evidence type="ECO:0000313" key="4">
    <source>
        <dbReference type="Proteomes" id="UP001500962"/>
    </source>
</evidence>
<proteinExistence type="predicted"/>
<evidence type="ECO:0000313" key="2">
    <source>
        <dbReference type="EMBL" id="UOO94511.1"/>
    </source>
</evidence>
<dbReference type="Proteomes" id="UP001500962">
    <property type="component" value="Unassembled WGS sequence"/>
</dbReference>